<gene>
    <name evidence="1" type="ORF">GR257_29945</name>
</gene>
<dbReference type="EMBL" id="WUFV01000025">
    <property type="protein sequence ID" value="NEK19015.1"/>
    <property type="molecule type" value="Genomic_DNA"/>
</dbReference>
<protein>
    <recommendedName>
        <fullName evidence="3">Restriction endonuclease type IV Mrr domain-containing protein</fullName>
    </recommendedName>
</protein>
<dbReference type="RefSeq" id="WP_017958502.1">
    <property type="nucleotide sequence ID" value="NZ_JAAXFK010000001.1"/>
</dbReference>
<comment type="caution">
    <text evidence="1">The sequence shown here is derived from an EMBL/GenBank/DDBJ whole genome shotgun (WGS) entry which is preliminary data.</text>
</comment>
<proteinExistence type="predicted"/>
<reference evidence="1 2" key="1">
    <citation type="submission" date="2019-12" db="EMBL/GenBank/DDBJ databases">
        <title>Rhizobium genotypes associated with high levels of biological nitrogen fixation by grain legumes in a temperate-maritime cropping system.</title>
        <authorList>
            <person name="Maluk M."/>
            <person name="Francesc Ferrando Molina F."/>
            <person name="Lopez Del Egido L."/>
            <person name="Lafos M."/>
            <person name="Langarica-Fuentes A."/>
            <person name="Gebre Yohannes G."/>
            <person name="Young M.W."/>
            <person name="Martin P."/>
            <person name="Gantlett R."/>
            <person name="Kenicer G."/>
            <person name="Hawes C."/>
            <person name="Begg G.S."/>
            <person name="Quilliam R.S."/>
            <person name="Squire G.R."/>
            <person name="Poole P.S."/>
            <person name="Young P.W."/>
            <person name="Iannetta P.M."/>
            <person name="James E.K."/>
        </authorList>
    </citation>
    <scope>NUCLEOTIDE SEQUENCE [LARGE SCALE GENOMIC DNA]</scope>
    <source>
        <strain evidence="1 2">JHI54</strain>
    </source>
</reference>
<sequence length="308" mass="34251">MPDITQAFATPAYWQQFEDLTVGVARVVFGDPAPQKVGRQGQSQGGLDVLVTAEDGRAIGIQCKRRDGLDQENRSKVGGVITREILARAIEDVETHPAKLDLFILATTAKPDTIIQNEAAMISSDRRKAKKFAVMAWSWGDYEAALNRDDRLQNDYYRTVAQGLTGAERDTLMLGLFAEAFLRPAFRDRLNCEHPDNFKKAVEDTQRVLATGELVDREGRMVRRLAGGLRSLSDDSLRSGMETVCARLDKFRATLVNAERVGTVSQQSDWFLFHDRNIQDALEAARREVVTALNSVLSKGGLALLPER</sequence>
<organism evidence="1 2">
    <name type="scientific">Rhizobium leguminosarum</name>
    <dbReference type="NCBI Taxonomy" id="384"/>
    <lineage>
        <taxon>Bacteria</taxon>
        <taxon>Pseudomonadati</taxon>
        <taxon>Pseudomonadota</taxon>
        <taxon>Alphaproteobacteria</taxon>
        <taxon>Hyphomicrobiales</taxon>
        <taxon>Rhizobiaceae</taxon>
        <taxon>Rhizobium/Agrobacterium group</taxon>
        <taxon>Rhizobium</taxon>
    </lineage>
</organism>
<dbReference type="AlphaFoldDB" id="A0A7K3VPA8"/>
<name>A0A7K3VPA8_RHILE</name>
<dbReference type="Proteomes" id="UP000471705">
    <property type="component" value="Unassembled WGS sequence"/>
</dbReference>
<evidence type="ECO:0008006" key="3">
    <source>
        <dbReference type="Google" id="ProtNLM"/>
    </source>
</evidence>
<evidence type="ECO:0000313" key="1">
    <source>
        <dbReference type="EMBL" id="NEK19015.1"/>
    </source>
</evidence>
<evidence type="ECO:0000313" key="2">
    <source>
        <dbReference type="Proteomes" id="UP000471705"/>
    </source>
</evidence>
<accession>A0A7K3VPA8</accession>